<dbReference type="Gene3D" id="2.30.24.10">
    <property type="entry name" value="CAT RNA-binding domain"/>
    <property type="match status" value="1"/>
</dbReference>
<feature type="domain" description="PRD" evidence="2">
    <location>
        <begin position="175"/>
        <end position="284"/>
    </location>
</feature>
<comment type="caution">
    <text evidence="3">The sequence shown here is derived from an EMBL/GenBank/DDBJ whole genome shotgun (WGS) entry which is preliminary data.</text>
</comment>
<organism evidence="3 4">
    <name type="scientific">Rossellomorea marisflavi</name>
    <dbReference type="NCBI Taxonomy" id="189381"/>
    <lineage>
        <taxon>Bacteria</taxon>
        <taxon>Bacillati</taxon>
        <taxon>Bacillota</taxon>
        <taxon>Bacilli</taxon>
        <taxon>Bacillales</taxon>
        <taxon>Bacillaceae</taxon>
        <taxon>Rossellomorea</taxon>
    </lineage>
</organism>
<dbReference type="AlphaFoldDB" id="A0A5D4RMM1"/>
<name>A0A5D4RMM1_9BACI</name>
<dbReference type="SUPFAM" id="SSF63520">
    <property type="entry name" value="PTS-regulatory domain, PRD"/>
    <property type="match status" value="2"/>
</dbReference>
<dbReference type="Proteomes" id="UP000322997">
    <property type="component" value="Unassembled WGS sequence"/>
</dbReference>
<evidence type="ECO:0000313" key="3">
    <source>
        <dbReference type="EMBL" id="TYS51561.1"/>
    </source>
</evidence>
<dbReference type="InterPro" id="IPR036634">
    <property type="entry name" value="PRD_sf"/>
</dbReference>
<dbReference type="InterPro" id="IPR004341">
    <property type="entry name" value="CAT_RNA-bd_dom"/>
</dbReference>
<dbReference type="PROSITE" id="PS51372">
    <property type="entry name" value="PRD_2"/>
    <property type="match status" value="2"/>
</dbReference>
<dbReference type="Pfam" id="PF00874">
    <property type="entry name" value="PRD"/>
    <property type="match status" value="2"/>
</dbReference>
<dbReference type="InterPro" id="IPR036650">
    <property type="entry name" value="CAT_RNA-bd_dom_sf"/>
</dbReference>
<dbReference type="SUPFAM" id="SSF50151">
    <property type="entry name" value="SacY-like RNA-binding domain"/>
    <property type="match status" value="1"/>
</dbReference>
<dbReference type="GO" id="GO:0003723">
    <property type="term" value="F:RNA binding"/>
    <property type="evidence" value="ECO:0007669"/>
    <property type="project" value="InterPro"/>
</dbReference>
<evidence type="ECO:0000313" key="4">
    <source>
        <dbReference type="Proteomes" id="UP000322997"/>
    </source>
</evidence>
<proteinExistence type="predicted"/>
<dbReference type="PANTHER" id="PTHR30185:SF15">
    <property type="entry name" value="CRYPTIC BETA-GLUCOSIDE BGL OPERON ANTITERMINATOR"/>
    <property type="match status" value="1"/>
</dbReference>
<dbReference type="EMBL" id="VTEQ01000006">
    <property type="protein sequence ID" value="TYS51561.1"/>
    <property type="molecule type" value="Genomic_DNA"/>
</dbReference>
<dbReference type="SMART" id="SM01061">
    <property type="entry name" value="CAT_RBD"/>
    <property type="match status" value="1"/>
</dbReference>
<feature type="domain" description="PRD" evidence="2">
    <location>
        <begin position="69"/>
        <end position="174"/>
    </location>
</feature>
<dbReference type="Gene3D" id="1.10.1790.10">
    <property type="entry name" value="PRD domain"/>
    <property type="match status" value="2"/>
</dbReference>
<dbReference type="InterPro" id="IPR050661">
    <property type="entry name" value="BglG_antiterminators"/>
</dbReference>
<sequence>MVMKVKVVKILNNSLVLSKDDNGQEIIVMGKGLGFKSKEGDTIPEAAIEKVFVPNDRHSRQEYIHLLQSIPKEHLEAINDSLESMKAYWTYELDQHATLMLFDHLAFAIERTEKGIILQNKLLNEIRLHYPEEFTAAMVLLSDLNKLLPMELPEEEAGNIAFHLVNARNEEAHFENTILAVSMLKDIQNIVRYQLNITLDPTSTRYNRFITHLQYYIRRLMEDQQLNSKDVLLFDRYRSEYPDEYQCAQSISTYGEKMTGKPSTDEEVFYLLIHLIRFTNYQDQ</sequence>
<accession>A0A5D4RMM1</accession>
<protein>
    <submittedName>
        <fullName evidence="3">PRD domain-containing protein</fullName>
    </submittedName>
</protein>
<evidence type="ECO:0000256" key="1">
    <source>
        <dbReference type="ARBA" id="ARBA00022737"/>
    </source>
</evidence>
<evidence type="ECO:0000259" key="2">
    <source>
        <dbReference type="PROSITE" id="PS51372"/>
    </source>
</evidence>
<dbReference type="Pfam" id="PF03123">
    <property type="entry name" value="CAT_RBD"/>
    <property type="match status" value="1"/>
</dbReference>
<dbReference type="InterPro" id="IPR011608">
    <property type="entry name" value="PRD"/>
</dbReference>
<gene>
    <name evidence="3" type="ORF">FZC83_18520</name>
</gene>
<dbReference type="GO" id="GO:0006355">
    <property type="term" value="P:regulation of DNA-templated transcription"/>
    <property type="evidence" value="ECO:0007669"/>
    <property type="project" value="InterPro"/>
</dbReference>
<dbReference type="PANTHER" id="PTHR30185">
    <property type="entry name" value="CRYPTIC BETA-GLUCOSIDE BGL OPERON ANTITERMINATOR"/>
    <property type="match status" value="1"/>
</dbReference>
<keyword evidence="1" id="KW-0677">Repeat</keyword>
<reference evidence="3 4" key="1">
    <citation type="submission" date="2019-08" db="EMBL/GenBank/DDBJ databases">
        <title>Bacillus genomes from the desert of Cuatro Cienegas, Coahuila.</title>
        <authorList>
            <person name="Olmedo-Alvarez G."/>
        </authorList>
    </citation>
    <scope>NUCLEOTIDE SEQUENCE [LARGE SCALE GENOMIC DNA]</scope>
    <source>
        <strain evidence="3 4">CH108_3D</strain>
    </source>
</reference>